<gene>
    <name evidence="2" type="ORF">DEIGR_400088</name>
</gene>
<evidence type="ECO:0000313" key="2">
    <source>
        <dbReference type="EMBL" id="GAQ23955.1"/>
    </source>
</evidence>
<dbReference type="AlphaFoldDB" id="A0A124BSD2"/>
<sequence length="184" mass="19953">MKTSAAPEAREARRASTVTARQASAAATADQICAYLARHPKKQFSLDQLRSALGLKNQVNVADALALLTWEDAQLLVIHGTSRSVAITRYQHLQSFLPQVPATPLTRTATRVLNRLRHHSARQTSSTPDTLAQEMKLTPDTVRAALALLDAHGLLTVRAVGAMVLFRTPLDPTPTVVQHPKDAA</sequence>
<keyword evidence="3" id="KW-1185">Reference proteome</keyword>
<accession>A0A124BSD2</accession>
<name>A0A124BSD2_9DEIO</name>
<organism evidence="2 3">
    <name type="scientific">Deinococcus grandis</name>
    <dbReference type="NCBI Taxonomy" id="57498"/>
    <lineage>
        <taxon>Bacteria</taxon>
        <taxon>Thermotogati</taxon>
        <taxon>Deinococcota</taxon>
        <taxon>Deinococci</taxon>
        <taxon>Deinococcales</taxon>
        <taxon>Deinococcaceae</taxon>
        <taxon>Deinococcus</taxon>
    </lineage>
</organism>
<protein>
    <submittedName>
        <fullName evidence="2">Uncharacterized protein</fullName>
    </submittedName>
</protein>
<dbReference type="EMBL" id="BCMS01000006">
    <property type="protein sequence ID" value="GAQ23955.1"/>
    <property type="molecule type" value="Genomic_DNA"/>
</dbReference>
<dbReference type="Proteomes" id="UP000056209">
    <property type="component" value="Unassembled WGS sequence"/>
</dbReference>
<proteinExistence type="predicted"/>
<reference evidence="3" key="1">
    <citation type="submission" date="2015-11" db="EMBL/GenBank/DDBJ databases">
        <title>Draft Genome Sequence of the Radioresistant Bacterium Deinococcus grandis, Isolated from Freshwater Fish in Japan.</title>
        <authorList>
            <person name="Satoh K."/>
            <person name="Onodera T."/>
            <person name="Omoso K."/>
            <person name="Takeda-Yano K."/>
            <person name="Katayama T."/>
            <person name="Oono Y."/>
            <person name="Narumi I."/>
        </authorList>
    </citation>
    <scope>NUCLEOTIDE SEQUENCE [LARGE SCALE GENOMIC DNA]</scope>
    <source>
        <strain evidence="3">ATCC 43672</strain>
    </source>
</reference>
<evidence type="ECO:0000313" key="3">
    <source>
        <dbReference type="Proteomes" id="UP000056209"/>
    </source>
</evidence>
<evidence type="ECO:0000256" key="1">
    <source>
        <dbReference type="SAM" id="MobiDB-lite"/>
    </source>
</evidence>
<comment type="caution">
    <text evidence="2">The sequence shown here is derived from an EMBL/GenBank/DDBJ whole genome shotgun (WGS) entry which is preliminary data.</text>
</comment>
<feature type="region of interest" description="Disordered" evidence="1">
    <location>
        <begin position="1"/>
        <end position="21"/>
    </location>
</feature>